<dbReference type="GO" id="GO:0005737">
    <property type="term" value="C:cytoplasm"/>
    <property type="evidence" value="ECO:0007669"/>
    <property type="project" value="TreeGrafter"/>
</dbReference>
<accession>A0A433Q5H0</accession>
<dbReference type="Pfam" id="PF09825">
    <property type="entry name" value="BPL_N"/>
    <property type="match status" value="1"/>
</dbReference>
<sequence length="439" mass="48148">MNILVYSGDGTSRISISHTCSTLKALLGHSHDILQVDARTLQDDPWPETCSLLVVPGGRDLPYVRDLAGKANARIKQYVESGGRYWGICAGAYYASSSIEFEIANPAIVVRGDRELKFYPGISRGTVFPGFVYNSETGARAVGLNLNVDLLRDYYPTGAYLSVPNEIPLYYNGGGYFLEPHLHPPEDVEVLAWYAEQGDLDSGTEDPKAAVVQCRVGLGVALLVGVHPEYDSTRLDLTNPDYAPGVISTLRTNEDDRKRLVRALLARIGLEPVGYVRPSPRARSSVTTLNASVMENVVPNLTPLYLSGLDYESTRSVGAALRALGAKDPSAPGFDLVADANDTFRIGDATDKLPSMQHHHDKSLEEEHDPTKEVKTIMVCDTPGSLPTRGTTPFFDVTDFYARLRKKREAEFAGGKWFKFGSFVMYAEVVTSTQTMLDK</sequence>
<protein>
    <submittedName>
        <fullName evidence="2">Biotin-protein ligase</fullName>
    </submittedName>
</protein>
<keyword evidence="3" id="KW-1185">Reference proteome</keyword>
<reference evidence="2 3" key="1">
    <citation type="journal article" date="2018" name="New Phytol.">
        <title>Phylogenomics of Endogonaceae and evolution of mycorrhizas within Mucoromycota.</title>
        <authorList>
            <person name="Chang Y."/>
            <person name="Desiro A."/>
            <person name="Na H."/>
            <person name="Sandor L."/>
            <person name="Lipzen A."/>
            <person name="Clum A."/>
            <person name="Barry K."/>
            <person name="Grigoriev I.V."/>
            <person name="Martin F.M."/>
            <person name="Stajich J.E."/>
            <person name="Smith M.E."/>
            <person name="Bonito G."/>
            <person name="Spatafora J.W."/>
        </authorList>
    </citation>
    <scope>NUCLEOTIDE SEQUENCE [LARGE SCALE GENOMIC DNA]</scope>
    <source>
        <strain evidence="2 3">AD002</strain>
    </source>
</reference>
<dbReference type="SUPFAM" id="SSF52317">
    <property type="entry name" value="Class I glutamine amidotransferase-like"/>
    <property type="match status" value="1"/>
</dbReference>
<dbReference type="GO" id="GO:0004077">
    <property type="term" value="F:biotin--[biotin carboxyl-carrier protein] ligase activity"/>
    <property type="evidence" value="ECO:0007669"/>
    <property type="project" value="TreeGrafter"/>
</dbReference>
<dbReference type="Gene3D" id="3.40.50.880">
    <property type="match status" value="1"/>
</dbReference>
<dbReference type="EMBL" id="RBNJ01014205">
    <property type="protein sequence ID" value="RUS25027.1"/>
    <property type="molecule type" value="Genomic_DNA"/>
</dbReference>
<dbReference type="Proteomes" id="UP000274822">
    <property type="component" value="Unassembled WGS sequence"/>
</dbReference>
<keyword evidence="2" id="KW-0436">Ligase</keyword>
<dbReference type="PANTHER" id="PTHR12835:SF5">
    <property type="entry name" value="BIOTIN--PROTEIN LIGASE"/>
    <property type="match status" value="1"/>
</dbReference>
<evidence type="ECO:0000313" key="2">
    <source>
        <dbReference type="EMBL" id="RUS25027.1"/>
    </source>
</evidence>
<dbReference type="InterPro" id="IPR019197">
    <property type="entry name" value="Biotin-prot_ligase_N"/>
</dbReference>
<name>A0A433Q5H0_9FUNG</name>
<dbReference type="PANTHER" id="PTHR12835">
    <property type="entry name" value="BIOTIN PROTEIN LIGASE"/>
    <property type="match status" value="1"/>
</dbReference>
<proteinExistence type="predicted"/>
<comment type="caution">
    <text evidence="2">The sequence shown here is derived from an EMBL/GenBank/DDBJ whole genome shotgun (WGS) entry which is preliminary data.</text>
</comment>
<dbReference type="CDD" id="cd03144">
    <property type="entry name" value="GATase1_ScBLP_like"/>
    <property type="match status" value="1"/>
</dbReference>
<evidence type="ECO:0000313" key="3">
    <source>
        <dbReference type="Proteomes" id="UP000274822"/>
    </source>
</evidence>
<dbReference type="InterPro" id="IPR029062">
    <property type="entry name" value="Class_I_gatase-like"/>
</dbReference>
<evidence type="ECO:0000259" key="1">
    <source>
        <dbReference type="Pfam" id="PF09825"/>
    </source>
</evidence>
<gene>
    <name evidence="2" type="ORF">BC938DRAFT_472733</name>
</gene>
<feature type="domain" description="Biotin-protein ligase N-terminal" evidence="1">
    <location>
        <begin position="1"/>
        <end position="273"/>
    </location>
</feature>
<dbReference type="AlphaFoldDB" id="A0A433Q5H0"/>
<organism evidence="2 3">
    <name type="scientific">Jimgerdemannia flammicorona</name>
    <dbReference type="NCBI Taxonomy" id="994334"/>
    <lineage>
        <taxon>Eukaryota</taxon>
        <taxon>Fungi</taxon>
        <taxon>Fungi incertae sedis</taxon>
        <taxon>Mucoromycota</taxon>
        <taxon>Mucoromycotina</taxon>
        <taxon>Endogonomycetes</taxon>
        <taxon>Endogonales</taxon>
        <taxon>Endogonaceae</taxon>
        <taxon>Jimgerdemannia</taxon>
    </lineage>
</organism>